<keyword evidence="3" id="KW-1185">Reference proteome</keyword>
<evidence type="ECO:0000313" key="3">
    <source>
        <dbReference type="Proteomes" id="UP000270046"/>
    </source>
</evidence>
<reference evidence="2 3" key="1">
    <citation type="submission" date="2018-10" db="EMBL/GenBank/DDBJ databases">
        <title>Genome sequencing of Mucilaginibacter sp. HYN0043.</title>
        <authorList>
            <person name="Kim M."/>
            <person name="Yi H."/>
        </authorList>
    </citation>
    <scope>NUCLEOTIDE SEQUENCE [LARGE SCALE GENOMIC DNA]</scope>
    <source>
        <strain evidence="2 3">HYN0043</strain>
    </source>
</reference>
<feature type="transmembrane region" description="Helical" evidence="1">
    <location>
        <begin position="44"/>
        <end position="68"/>
    </location>
</feature>
<dbReference type="KEGG" id="muh:HYN43_020745"/>
<proteinExistence type="predicted"/>
<gene>
    <name evidence="2" type="ORF">HYN43_020745</name>
</gene>
<protein>
    <submittedName>
        <fullName evidence="2">Uncharacterized protein</fullName>
    </submittedName>
</protein>
<sequence>MSTDNKNWKMLEQHPDNELADMINFSAIPQIRSHNPLIKIKQNLLINMAFGLMVCCAYIIIIICFDYWQVRLALGLVMVFSLWALSTAFTQYRSIRTDIFSNGSVLQELKRQRQSIVSWTRSQARMALLIYPVSAAGGFMLGGAIGSGKSVAAFMSKPVVWLLFIIVVAVLVPLCHQLARWMSKRSFGQYLDALKKNIEELEVENNLDLL</sequence>
<dbReference type="RefSeq" id="WP_119411136.1">
    <property type="nucleotide sequence ID" value="NZ_CP032869.1"/>
</dbReference>
<feature type="transmembrane region" description="Helical" evidence="1">
    <location>
        <begin position="74"/>
        <end position="92"/>
    </location>
</feature>
<name>A0A494VVS1_9SPHI</name>
<evidence type="ECO:0000256" key="1">
    <source>
        <dbReference type="SAM" id="Phobius"/>
    </source>
</evidence>
<dbReference type="AlphaFoldDB" id="A0A494VVS1"/>
<keyword evidence="1" id="KW-0472">Membrane</keyword>
<keyword evidence="1" id="KW-1133">Transmembrane helix</keyword>
<evidence type="ECO:0000313" key="2">
    <source>
        <dbReference type="EMBL" id="AYL97570.1"/>
    </source>
</evidence>
<feature type="transmembrane region" description="Helical" evidence="1">
    <location>
        <begin position="128"/>
        <end position="147"/>
    </location>
</feature>
<accession>A0A494VVS1</accession>
<dbReference type="Proteomes" id="UP000270046">
    <property type="component" value="Chromosome"/>
</dbReference>
<dbReference type="EMBL" id="CP032869">
    <property type="protein sequence ID" value="AYL97570.1"/>
    <property type="molecule type" value="Genomic_DNA"/>
</dbReference>
<feature type="transmembrane region" description="Helical" evidence="1">
    <location>
        <begin position="159"/>
        <end position="179"/>
    </location>
</feature>
<dbReference type="OrthoDB" id="982313at2"/>
<organism evidence="2 3">
    <name type="scientific">Mucilaginibacter celer</name>
    <dbReference type="NCBI Taxonomy" id="2305508"/>
    <lineage>
        <taxon>Bacteria</taxon>
        <taxon>Pseudomonadati</taxon>
        <taxon>Bacteroidota</taxon>
        <taxon>Sphingobacteriia</taxon>
        <taxon>Sphingobacteriales</taxon>
        <taxon>Sphingobacteriaceae</taxon>
        <taxon>Mucilaginibacter</taxon>
    </lineage>
</organism>
<keyword evidence="1" id="KW-0812">Transmembrane</keyword>